<dbReference type="EMBL" id="JBHUOP010000003">
    <property type="protein sequence ID" value="MFD2840517.1"/>
    <property type="molecule type" value="Genomic_DNA"/>
</dbReference>
<dbReference type="InterPro" id="IPR037479">
    <property type="entry name" value="Tauto_MSAD"/>
</dbReference>
<organism evidence="1 2">
    <name type="scientific">Populibacterium corticicola</name>
    <dbReference type="NCBI Taxonomy" id="1812826"/>
    <lineage>
        <taxon>Bacteria</taxon>
        <taxon>Bacillati</taxon>
        <taxon>Actinomycetota</taxon>
        <taxon>Actinomycetes</taxon>
        <taxon>Micrococcales</taxon>
        <taxon>Jonesiaceae</taxon>
        <taxon>Populibacterium</taxon>
    </lineage>
</organism>
<protein>
    <submittedName>
        <fullName evidence="1">Tautomerase family protein</fullName>
    </submittedName>
</protein>
<accession>A0ABW5XEI4</accession>
<dbReference type="PANTHER" id="PTHR38460:SF1">
    <property type="entry name" value="TAUTOMERASE YOLI-RELATED"/>
    <property type="match status" value="1"/>
</dbReference>
<dbReference type="Gene3D" id="3.30.429.10">
    <property type="entry name" value="Macrophage Migration Inhibitory Factor"/>
    <property type="match status" value="1"/>
</dbReference>
<evidence type="ECO:0000313" key="1">
    <source>
        <dbReference type="EMBL" id="MFD2840517.1"/>
    </source>
</evidence>
<sequence length="123" mass="14066">MPHVRVDLDEKFRTRIPEIGDALHLSLVQGLNMEDDDLFQIFTVHQPGEIRFSPTYPGAQRSELILIQILASFGYTPDDKRAFYKRVVDNMVSLGFAQDELLVSIIEIDGENNWHAPEHSVTE</sequence>
<dbReference type="InterPro" id="IPR014347">
    <property type="entry name" value="Tautomerase/MIF_sf"/>
</dbReference>
<evidence type="ECO:0000313" key="2">
    <source>
        <dbReference type="Proteomes" id="UP001597391"/>
    </source>
</evidence>
<dbReference type="PANTHER" id="PTHR38460">
    <property type="entry name" value="TAUTOMERASE YOLI-RELATED"/>
    <property type="match status" value="1"/>
</dbReference>
<reference evidence="2" key="1">
    <citation type="journal article" date="2019" name="Int. J. Syst. Evol. Microbiol.">
        <title>The Global Catalogue of Microorganisms (GCM) 10K type strain sequencing project: providing services to taxonomists for standard genome sequencing and annotation.</title>
        <authorList>
            <consortium name="The Broad Institute Genomics Platform"/>
            <consortium name="The Broad Institute Genome Sequencing Center for Infectious Disease"/>
            <person name="Wu L."/>
            <person name="Ma J."/>
        </authorList>
    </citation>
    <scope>NUCLEOTIDE SEQUENCE [LARGE SCALE GENOMIC DNA]</scope>
    <source>
        <strain evidence="2">KCTC 33576</strain>
    </source>
</reference>
<dbReference type="SUPFAM" id="SSF55331">
    <property type="entry name" value="Tautomerase/MIF"/>
    <property type="match status" value="1"/>
</dbReference>
<dbReference type="RefSeq" id="WP_377466373.1">
    <property type="nucleotide sequence ID" value="NZ_JBHUOP010000003.1"/>
</dbReference>
<dbReference type="Pfam" id="PF14552">
    <property type="entry name" value="Tautomerase_2"/>
    <property type="match status" value="1"/>
</dbReference>
<name>A0ABW5XEI4_9MICO</name>
<proteinExistence type="predicted"/>
<dbReference type="Proteomes" id="UP001597391">
    <property type="component" value="Unassembled WGS sequence"/>
</dbReference>
<gene>
    <name evidence="1" type="ORF">ACFSYH_08035</name>
</gene>
<comment type="caution">
    <text evidence="1">The sequence shown here is derived from an EMBL/GenBank/DDBJ whole genome shotgun (WGS) entry which is preliminary data.</text>
</comment>
<keyword evidence="2" id="KW-1185">Reference proteome</keyword>